<dbReference type="AlphaFoldDB" id="A0A975D0D7"/>
<protein>
    <submittedName>
        <fullName evidence="1">TetR/AcrR family transcriptional regulator</fullName>
    </submittedName>
</protein>
<evidence type="ECO:0000313" key="1">
    <source>
        <dbReference type="EMBL" id="QTH20553.1"/>
    </source>
</evidence>
<dbReference type="Gene3D" id="1.10.357.10">
    <property type="entry name" value="Tetracycline Repressor, domain 2"/>
    <property type="match status" value="1"/>
</dbReference>
<reference evidence="1" key="2">
    <citation type="submission" date="2021-04" db="EMBL/GenBank/DDBJ databases">
        <title>Isolation and genomic analysis of the ibuprofen-degrading bacterium Sphingomonas strain MPO218.</title>
        <authorList>
            <person name="Aulestia M."/>
            <person name="Flores A."/>
            <person name="Mangas E.L."/>
            <person name="Perez-Pulido A.J."/>
            <person name="Santero E."/>
            <person name="Camacho E.M."/>
        </authorList>
    </citation>
    <scope>NUCLEOTIDE SEQUENCE</scope>
    <source>
        <strain evidence="1">MPO218</strain>
    </source>
</reference>
<sequence length="184" mass="19540">MGNTSARGARRLLLTEALADIVLQEGLDALSLRPAAARLGTSDRMLLYYFGAKAALMDDVLGCVSDRFTDYLARSSRGIRIAPHNMVGHTTALMATPEAKPFVELWFEIAARAARGDTVYAAAATRIAETWNDWIVSTVRFPAGVSSRNAAAMMLAIVNGIALLDSTAPSVAAAARSRVQTVAA</sequence>
<organism evidence="1 2">
    <name type="scientific">Rhizorhabdus wittichii</name>
    <dbReference type="NCBI Taxonomy" id="160791"/>
    <lineage>
        <taxon>Bacteria</taxon>
        <taxon>Pseudomonadati</taxon>
        <taxon>Pseudomonadota</taxon>
        <taxon>Alphaproteobacteria</taxon>
        <taxon>Sphingomonadales</taxon>
        <taxon>Sphingomonadaceae</taxon>
        <taxon>Rhizorhabdus</taxon>
    </lineage>
</organism>
<gene>
    <name evidence="1" type="ORF">HRJ34_19750</name>
</gene>
<dbReference type="SUPFAM" id="SSF46689">
    <property type="entry name" value="Homeodomain-like"/>
    <property type="match status" value="1"/>
</dbReference>
<dbReference type="InterPro" id="IPR009057">
    <property type="entry name" value="Homeodomain-like_sf"/>
</dbReference>
<reference evidence="1" key="1">
    <citation type="submission" date="2020-07" db="EMBL/GenBank/DDBJ databases">
        <authorList>
            <person name="Camacho E."/>
        </authorList>
    </citation>
    <scope>NUCLEOTIDE SEQUENCE</scope>
    <source>
        <strain evidence="1">MPO218</strain>
    </source>
</reference>
<dbReference type="EMBL" id="CP059319">
    <property type="protein sequence ID" value="QTH20553.1"/>
    <property type="molecule type" value="Genomic_DNA"/>
</dbReference>
<evidence type="ECO:0000313" key="2">
    <source>
        <dbReference type="Proteomes" id="UP000664914"/>
    </source>
</evidence>
<dbReference type="Proteomes" id="UP000664914">
    <property type="component" value="Chromosome"/>
</dbReference>
<name>A0A975D0D7_9SPHN</name>
<accession>A0A975D0D7</accession>
<proteinExistence type="predicted"/>